<dbReference type="EMBL" id="AGWD01000017">
    <property type="protein sequence ID" value="ENN94306.1"/>
    <property type="molecule type" value="Genomic_DNA"/>
</dbReference>
<dbReference type="InterPro" id="IPR004843">
    <property type="entry name" value="Calcineurin-like_PHP"/>
</dbReference>
<dbReference type="GO" id="GO:0016787">
    <property type="term" value="F:hydrolase activity"/>
    <property type="evidence" value="ECO:0007669"/>
    <property type="project" value="InterPro"/>
</dbReference>
<organism evidence="2 3">
    <name type="scientific">Bartonella vinsonii subsp. berkhoffii str. Tweed</name>
    <dbReference type="NCBI Taxonomy" id="1094502"/>
    <lineage>
        <taxon>Bacteria</taxon>
        <taxon>Pseudomonadati</taxon>
        <taxon>Pseudomonadota</taxon>
        <taxon>Alphaproteobacteria</taxon>
        <taxon>Hyphomicrobiales</taxon>
        <taxon>Bartonellaceae</taxon>
        <taxon>Bartonella</taxon>
    </lineage>
</organism>
<reference evidence="2 3" key="1">
    <citation type="journal article" date="2013" name="PLoS Genet.">
        <title>A gene transfer agent and a dynamic repertoire of secretion systems hold the keys to the explosive radiation of the emerging pathogen Bartonella.</title>
        <authorList>
            <person name="Guy L."/>
            <person name="Nystedt B."/>
            <person name="Toft C."/>
            <person name="Zaremba-Niedzwiedzka K."/>
            <person name="Berglund E.C."/>
            <person name="Granberg F."/>
            <person name="Naslund K."/>
            <person name="Eriksson A.S."/>
            <person name="Andersson S.G."/>
        </authorList>
    </citation>
    <scope>NUCLEOTIDE SEQUENCE [LARGE SCALE GENOMIC DNA]</scope>
    <source>
        <strain evidence="2">Tweed</strain>
    </source>
</reference>
<evidence type="ECO:0000313" key="2">
    <source>
        <dbReference type="EMBL" id="ENN94306.1"/>
    </source>
</evidence>
<dbReference type="Gene3D" id="3.60.21.10">
    <property type="match status" value="1"/>
</dbReference>
<gene>
    <name evidence="2" type="ORF">BVtw_13520</name>
</gene>
<evidence type="ECO:0000259" key="1">
    <source>
        <dbReference type="Pfam" id="PF00149"/>
    </source>
</evidence>
<feature type="domain" description="Calcineurin-like phosphoesterase" evidence="1">
    <location>
        <begin position="211"/>
        <end position="433"/>
    </location>
</feature>
<dbReference type="InterPro" id="IPR029052">
    <property type="entry name" value="Metallo-depent_PP-like"/>
</dbReference>
<dbReference type="CDD" id="cd00838">
    <property type="entry name" value="MPP_superfamily"/>
    <property type="match status" value="1"/>
</dbReference>
<evidence type="ECO:0000313" key="3">
    <source>
        <dbReference type="Proteomes" id="UP000014011"/>
    </source>
</evidence>
<dbReference type="PANTHER" id="PTHR43143">
    <property type="entry name" value="METALLOPHOSPHOESTERASE, CALCINEURIN SUPERFAMILY"/>
    <property type="match status" value="1"/>
</dbReference>
<dbReference type="RefSeq" id="WP_010705624.1">
    <property type="nucleotide sequence ID" value="NZ_KB915634.1"/>
</dbReference>
<name>N6VM98_BARVB</name>
<dbReference type="AlphaFoldDB" id="N6VM98"/>
<comment type="caution">
    <text evidence="2">The sequence shown here is derived from an EMBL/GenBank/DDBJ whole genome shotgun (WGS) entry which is preliminary data.</text>
</comment>
<dbReference type="Proteomes" id="UP000014011">
    <property type="component" value="Unassembled WGS sequence"/>
</dbReference>
<dbReference type="Gene3D" id="2.60.270.50">
    <property type="match status" value="1"/>
</dbReference>
<accession>N6VM98</accession>
<dbReference type="PANTHER" id="PTHR43143:SF1">
    <property type="entry name" value="SERINE_THREONINE-PROTEIN PHOSPHATASE CPPED1"/>
    <property type="match status" value="1"/>
</dbReference>
<dbReference type="PATRIC" id="fig|1094502.3.peg.1641"/>
<protein>
    <recommendedName>
        <fullName evidence="1">Calcineurin-like phosphoesterase domain-containing protein</fullName>
    </recommendedName>
</protein>
<proteinExistence type="predicted"/>
<dbReference type="HOGENOM" id="CLU_041888_0_0_5"/>
<dbReference type="InterPro" id="IPR051918">
    <property type="entry name" value="STPP_CPPED1"/>
</dbReference>
<dbReference type="SUPFAM" id="SSF56300">
    <property type="entry name" value="Metallo-dependent phosphatases"/>
    <property type="match status" value="1"/>
</dbReference>
<sequence>MKYKYTIISIFSFTIFVCMKPYFSHAQNLSVTHETRRSFIEKLPKPKQSAFDDRSTDVYIVNELTNPPASMVLIGKGIARGEWKAGGHWGAAGPSVMIASGFAGTAATTSNAWLFGSGGWAKYRVQDDGTVLTFRWYNPYMGSPVYTAISSKKEYYFERRVEGGKNARVIWYVKRREPVKNYSVVIAADPQAWRLESGDPNANSNREPWLKANRKVANALESHAATFYIVNGDLTEFGRSQTYQDYADVYKSIAYPIYEGLGNHDYYNNVGDCIIPLESLSKDACAVSAVQRMIQEINKYSHALPKFNKDVTSRKVSHPDIKRYIITGSLSYSWDYGDIHYVQLHNYPTYTANLRSGNTSVKITKALKWLKKDLAAADKREKVTILNFHDARPYFNDNDSHFLHPKNKKDLAAFKSIITSHNVKAIFVGHEHQQVSCLTQDDKVFGNIPVYTAGALFKGDYYLVDVRGKDLHVKAYNGKTGQPALVKDLGLNGANTNKKNSCSNL</sequence>
<dbReference type="Pfam" id="PF00149">
    <property type="entry name" value="Metallophos"/>
    <property type="match status" value="1"/>
</dbReference>